<dbReference type="SUPFAM" id="SSF53756">
    <property type="entry name" value="UDP-Glycosyltransferase/glycogen phosphorylase"/>
    <property type="match status" value="1"/>
</dbReference>
<dbReference type="Proteomes" id="UP000217065">
    <property type="component" value="Unassembled WGS sequence"/>
</dbReference>
<name>A0A264W070_9BACL</name>
<protein>
    <recommendedName>
        <fullName evidence="1">Glycosyl transferase family 1 domain-containing protein</fullName>
    </recommendedName>
</protein>
<keyword evidence="3" id="KW-1185">Reference proteome</keyword>
<sequence>MQMLQKLKRTLVMMQSGVLSKELRKQLVGIRRIYNMKKGTIIYLGGFELPDKNAAAHRVLSNGKALRQLGYRVVFVDIDKSLDYNTNTLKTKQEVQGFDCWSLPYPRSIKEWIQYLSHIGSIKKIVNNYVNVKALIAYNFPSISLYRLKKFSSKNNIKIIADCTEWYSTKGMNIKYKIIKGFDSFLRMRVVHKKLDGLIVISKYLENHYKDCKNVYRIPPLVDLTETKWNNSLNIVGSEKVKFIYSGSPGKNKDKINLIIEALYKLEEYLDYQFNIVGITKEQYIDYYPEHLRIVNDLEDRVKFLGRISHNESLEFLKLSDYSIFFRDTTRLTKAGFPTKFVESLSCKVPVITNNSSDIGDFLRDGENGFLLKEDISEVFKVISNLTTSQIKSMKCNTNDNTFNYINYTDEFRNLFENL</sequence>
<reference evidence="2 3" key="1">
    <citation type="submission" date="2017-07" db="EMBL/GenBank/DDBJ databases">
        <title>Tetzosporium hominis gen.nov. sp.nov.</title>
        <authorList>
            <person name="Tetz G."/>
            <person name="Tetz V."/>
        </authorList>
    </citation>
    <scope>NUCLEOTIDE SEQUENCE [LARGE SCALE GENOMIC DNA]</scope>
    <source>
        <strain evidence="2 3">VT-49</strain>
    </source>
</reference>
<evidence type="ECO:0000259" key="1">
    <source>
        <dbReference type="Pfam" id="PF00534"/>
    </source>
</evidence>
<dbReference type="EMBL" id="NOKQ01000315">
    <property type="protein sequence ID" value="OZS76954.1"/>
    <property type="molecule type" value="Genomic_DNA"/>
</dbReference>
<dbReference type="OrthoDB" id="1936552at2"/>
<dbReference type="Gene3D" id="3.40.50.2000">
    <property type="entry name" value="Glycogen Phosphorylase B"/>
    <property type="match status" value="2"/>
</dbReference>
<dbReference type="InterPro" id="IPR001296">
    <property type="entry name" value="Glyco_trans_1"/>
</dbReference>
<evidence type="ECO:0000313" key="2">
    <source>
        <dbReference type="EMBL" id="OZS76954.1"/>
    </source>
</evidence>
<gene>
    <name evidence="2" type="ORF">CF394_13975</name>
</gene>
<dbReference type="PANTHER" id="PTHR12526">
    <property type="entry name" value="GLYCOSYLTRANSFERASE"/>
    <property type="match status" value="1"/>
</dbReference>
<accession>A0A264W070</accession>
<dbReference type="AlphaFoldDB" id="A0A264W070"/>
<dbReference type="Pfam" id="PF00534">
    <property type="entry name" value="Glycos_transf_1"/>
    <property type="match status" value="1"/>
</dbReference>
<proteinExistence type="predicted"/>
<evidence type="ECO:0000313" key="3">
    <source>
        <dbReference type="Proteomes" id="UP000217065"/>
    </source>
</evidence>
<comment type="caution">
    <text evidence="2">The sequence shown here is derived from an EMBL/GenBank/DDBJ whole genome shotgun (WGS) entry which is preliminary data.</text>
</comment>
<feature type="domain" description="Glycosyl transferase family 1" evidence="1">
    <location>
        <begin position="239"/>
        <end position="397"/>
    </location>
</feature>
<dbReference type="PANTHER" id="PTHR12526:SF630">
    <property type="entry name" value="GLYCOSYLTRANSFERASE"/>
    <property type="match status" value="1"/>
</dbReference>
<dbReference type="GO" id="GO:0016757">
    <property type="term" value="F:glycosyltransferase activity"/>
    <property type="evidence" value="ECO:0007669"/>
    <property type="project" value="InterPro"/>
</dbReference>
<organism evidence="2 3">
    <name type="scientific">Tetzosporium hominis</name>
    <dbReference type="NCBI Taxonomy" id="2020506"/>
    <lineage>
        <taxon>Bacteria</taxon>
        <taxon>Bacillati</taxon>
        <taxon>Bacillota</taxon>
        <taxon>Bacilli</taxon>
        <taxon>Bacillales</taxon>
        <taxon>Caryophanaceae</taxon>
        <taxon>Tetzosporium</taxon>
    </lineage>
</organism>